<reference evidence="2 3" key="1">
    <citation type="journal article" date="2024" name="G3 (Bethesda)">
        <title>Genome assembly of Hibiscus sabdariffa L. provides insights into metabolisms of medicinal natural products.</title>
        <authorList>
            <person name="Kim T."/>
        </authorList>
    </citation>
    <scope>NUCLEOTIDE SEQUENCE [LARGE SCALE GENOMIC DNA]</scope>
    <source>
        <strain evidence="2">TK-2024</strain>
        <tissue evidence="2">Old leaves</tissue>
    </source>
</reference>
<dbReference type="EMBL" id="JBBPBN010000020">
    <property type="protein sequence ID" value="KAK9016763.1"/>
    <property type="molecule type" value="Genomic_DNA"/>
</dbReference>
<dbReference type="SUPFAM" id="SSF53098">
    <property type="entry name" value="Ribonuclease H-like"/>
    <property type="match status" value="1"/>
</dbReference>
<evidence type="ECO:0000256" key="1">
    <source>
        <dbReference type="SAM" id="MobiDB-lite"/>
    </source>
</evidence>
<keyword evidence="3" id="KW-1185">Reference proteome</keyword>
<accession>A0ABR2RVD9</accession>
<gene>
    <name evidence="2" type="ORF">V6N11_079257</name>
</gene>
<evidence type="ECO:0000313" key="2">
    <source>
        <dbReference type="EMBL" id="KAK9016763.1"/>
    </source>
</evidence>
<dbReference type="Gene3D" id="3.30.420.10">
    <property type="entry name" value="Ribonuclease H-like superfamily/Ribonuclease H"/>
    <property type="match status" value="1"/>
</dbReference>
<dbReference type="CDD" id="cd06222">
    <property type="entry name" value="RNase_H_like"/>
    <property type="match status" value="1"/>
</dbReference>
<organism evidence="2 3">
    <name type="scientific">Hibiscus sabdariffa</name>
    <name type="common">roselle</name>
    <dbReference type="NCBI Taxonomy" id="183260"/>
    <lineage>
        <taxon>Eukaryota</taxon>
        <taxon>Viridiplantae</taxon>
        <taxon>Streptophyta</taxon>
        <taxon>Embryophyta</taxon>
        <taxon>Tracheophyta</taxon>
        <taxon>Spermatophyta</taxon>
        <taxon>Magnoliopsida</taxon>
        <taxon>eudicotyledons</taxon>
        <taxon>Gunneridae</taxon>
        <taxon>Pentapetalae</taxon>
        <taxon>rosids</taxon>
        <taxon>malvids</taxon>
        <taxon>Malvales</taxon>
        <taxon>Malvaceae</taxon>
        <taxon>Malvoideae</taxon>
        <taxon>Hibiscus</taxon>
    </lineage>
</organism>
<dbReference type="InterPro" id="IPR053151">
    <property type="entry name" value="RNase_H-like"/>
</dbReference>
<proteinExistence type="predicted"/>
<name>A0ABR2RVD9_9ROSI</name>
<comment type="caution">
    <text evidence="2">The sequence shown here is derived from an EMBL/GenBank/DDBJ whole genome shotgun (WGS) entry which is preliminary data.</text>
</comment>
<dbReference type="InterPro" id="IPR012337">
    <property type="entry name" value="RNaseH-like_sf"/>
</dbReference>
<sequence length="375" mass="41383">MVPTSSNGEGPEMRSVEKDGSFIEPSFGNEYGEMPDIDKEAGRQLGEMDLMGNGSKGTPQADMVHQDFMNVGIDIPDEDREMEKEMTKQTLEKSWVGAVDMGQGVLKVNLKEDGLSSDILTNIAIDDLDYMGFGQKPMDKSGIGKSVWAKKLDNKVNAHISGNEKTDPAHLSKCEIVSEEESDRSFFPELVVKKKKAKKYGSLEEVLKNTDGWWDSPRSCFSKKVGDDSVWKSTEDGSFKFNVAGVAKEGRVGCGGVLYSASGTIRGLFSGSIIGIDATLVVILAIKNALELFATTSWARIETLVVEIDSLVVLNWMGNSLYRPWSYWYVFLETDSLIKQIGKVNFVHSKKSCGGMAAWLAKDGVSKSEFFKAWW</sequence>
<protein>
    <recommendedName>
        <fullName evidence="4">RNase H type-1 domain-containing protein</fullName>
    </recommendedName>
</protein>
<dbReference type="InterPro" id="IPR036397">
    <property type="entry name" value="RNaseH_sf"/>
</dbReference>
<evidence type="ECO:0000313" key="3">
    <source>
        <dbReference type="Proteomes" id="UP001396334"/>
    </source>
</evidence>
<evidence type="ECO:0008006" key="4">
    <source>
        <dbReference type="Google" id="ProtNLM"/>
    </source>
</evidence>
<feature type="region of interest" description="Disordered" evidence="1">
    <location>
        <begin position="1"/>
        <end position="36"/>
    </location>
</feature>
<feature type="compositionally biased region" description="Basic and acidic residues" evidence="1">
    <location>
        <begin position="11"/>
        <end position="21"/>
    </location>
</feature>
<dbReference type="Proteomes" id="UP001396334">
    <property type="component" value="Unassembled WGS sequence"/>
</dbReference>
<dbReference type="InterPro" id="IPR044730">
    <property type="entry name" value="RNase_H-like_dom_plant"/>
</dbReference>
<dbReference type="PANTHER" id="PTHR47723">
    <property type="entry name" value="OS05G0353850 PROTEIN"/>
    <property type="match status" value="1"/>
</dbReference>
<dbReference type="PANTHER" id="PTHR47723:SF22">
    <property type="entry name" value="RNASE H TYPE-1 DOMAIN-CONTAINING PROTEIN"/>
    <property type="match status" value="1"/>
</dbReference>